<reference evidence="2" key="1">
    <citation type="journal article" date="2022" name="bioRxiv">
        <title>Sequencing and chromosome-scale assembly of the giantPleurodeles waltlgenome.</title>
        <authorList>
            <person name="Brown T."/>
            <person name="Elewa A."/>
            <person name="Iarovenko S."/>
            <person name="Subramanian E."/>
            <person name="Araus A.J."/>
            <person name="Petzold A."/>
            <person name="Susuki M."/>
            <person name="Suzuki K.-i.T."/>
            <person name="Hayashi T."/>
            <person name="Toyoda A."/>
            <person name="Oliveira C."/>
            <person name="Osipova E."/>
            <person name="Leigh N.D."/>
            <person name="Simon A."/>
            <person name="Yun M.H."/>
        </authorList>
    </citation>
    <scope>NUCLEOTIDE SEQUENCE</scope>
    <source>
        <strain evidence="2">20211129_DDA</strain>
        <tissue evidence="2">Liver</tissue>
    </source>
</reference>
<name>A0AAV7WAY0_PLEWA</name>
<keyword evidence="3" id="KW-1185">Reference proteome</keyword>
<sequence length="176" mass="18431">MRQPAKHPFSAANPCWSQPRPQPARALNLQSPLQRRRRPAHGRPPPQPSGKMTRARKKRAPNSSSGGPAEQPPPPETGEMIHQQGAHRSLSCAPPSRSPCGPQQALHEEGINPGMKSPKLQPEGAATPRALNLADGGGPITYGTAGSSQDCAGTAGAHSEHVPSAILQGHAPTSDF</sequence>
<protein>
    <submittedName>
        <fullName evidence="2">Uncharacterized protein</fullName>
    </submittedName>
</protein>
<organism evidence="2 3">
    <name type="scientific">Pleurodeles waltl</name>
    <name type="common">Iberian ribbed newt</name>
    <dbReference type="NCBI Taxonomy" id="8319"/>
    <lineage>
        <taxon>Eukaryota</taxon>
        <taxon>Metazoa</taxon>
        <taxon>Chordata</taxon>
        <taxon>Craniata</taxon>
        <taxon>Vertebrata</taxon>
        <taxon>Euteleostomi</taxon>
        <taxon>Amphibia</taxon>
        <taxon>Batrachia</taxon>
        <taxon>Caudata</taxon>
        <taxon>Salamandroidea</taxon>
        <taxon>Salamandridae</taxon>
        <taxon>Pleurodelinae</taxon>
        <taxon>Pleurodeles</taxon>
    </lineage>
</organism>
<evidence type="ECO:0000256" key="1">
    <source>
        <dbReference type="SAM" id="MobiDB-lite"/>
    </source>
</evidence>
<accession>A0AAV7WAY0</accession>
<gene>
    <name evidence="2" type="ORF">NDU88_004853</name>
</gene>
<feature type="region of interest" description="Disordered" evidence="1">
    <location>
        <begin position="145"/>
        <end position="176"/>
    </location>
</feature>
<comment type="caution">
    <text evidence="2">The sequence shown here is derived from an EMBL/GenBank/DDBJ whole genome shotgun (WGS) entry which is preliminary data.</text>
</comment>
<evidence type="ECO:0000313" key="2">
    <source>
        <dbReference type="EMBL" id="KAJ1209475.1"/>
    </source>
</evidence>
<dbReference type="AlphaFoldDB" id="A0AAV7WAY0"/>
<dbReference type="Proteomes" id="UP001066276">
    <property type="component" value="Chromosome 1_2"/>
</dbReference>
<feature type="region of interest" description="Disordered" evidence="1">
    <location>
        <begin position="1"/>
        <end position="133"/>
    </location>
</feature>
<proteinExistence type="predicted"/>
<evidence type="ECO:0000313" key="3">
    <source>
        <dbReference type="Proteomes" id="UP001066276"/>
    </source>
</evidence>
<dbReference type="EMBL" id="JANPWB010000002">
    <property type="protein sequence ID" value="KAJ1209475.1"/>
    <property type="molecule type" value="Genomic_DNA"/>
</dbReference>